<keyword evidence="1" id="KW-0812">Transmembrane</keyword>
<reference evidence="3" key="1">
    <citation type="submission" date="2023-05" db="EMBL/GenBank/DDBJ databases">
        <title>Mariniplasma microaerophilum sp. nov., a novel anaerobic mollicute isolated from terrestrial mud volcano, Taman Peninsula, Russia.</title>
        <authorList>
            <person name="Khomyakova M.A."/>
            <person name="Merkel A.Y."/>
            <person name="Slobodkin A.I."/>
        </authorList>
    </citation>
    <scope>NUCLEOTIDE SEQUENCE</scope>
    <source>
        <strain evidence="3">M4Ah</strain>
    </source>
</reference>
<dbReference type="InterPro" id="IPR006976">
    <property type="entry name" value="VanZ-like"/>
</dbReference>
<dbReference type="NCBIfam" id="NF037970">
    <property type="entry name" value="vanZ_1"/>
    <property type="match status" value="1"/>
</dbReference>
<dbReference type="RefSeq" id="WP_282838369.1">
    <property type="nucleotide sequence ID" value="NZ_JASCXW010000001.1"/>
</dbReference>
<keyword evidence="1" id="KW-0472">Membrane</keyword>
<feature type="domain" description="VanZ-like" evidence="2">
    <location>
        <begin position="9"/>
        <end position="137"/>
    </location>
</feature>
<evidence type="ECO:0000256" key="1">
    <source>
        <dbReference type="SAM" id="Phobius"/>
    </source>
</evidence>
<evidence type="ECO:0000313" key="4">
    <source>
        <dbReference type="Proteomes" id="UP001431532"/>
    </source>
</evidence>
<protein>
    <submittedName>
        <fullName evidence="3">VanZ family protein</fullName>
    </submittedName>
</protein>
<gene>
    <name evidence="3" type="ORF">QJ521_00295</name>
</gene>
<dbReference type="AlphaFoldDB" id="A0AAW6U1X9"/>
<sequence length="150" mass="16911">MKNINKGYLLTSILVTVIIWFNSFLPADISGAQSGFIVSNVMSVLNVFGIQVDLSLLSLIIRKLAHFVQFFILGFLWFKTFHAPKRMISISVLLAIVICYMTAIIDECIQIYSDGRVFSVIDILIDQLGATLSILITAHFAQRKKRKSIR</sequence>
<comment type="caution">
    <text evidence="3">The sequence shown here is derived from an EMBL/GenBank/DDBJ whole genome shotgun (WGS) entry which is preliminary data.</text>
</comment>
<accession>A0AAW6U1X9</accession>
<feature type="transmembrane region" description="Helical" evidence="1">
    <location>
        <begin position="90"/>
        <end position="112"/>
    </location>
</feature>
<feature type="transmembrane region" description="Helical" evidence="1">
    <location>
        <begin position="118"/>
        <end position="141"/>
    </location>
</feature>
<keyword evidence="1" id="KW-1133">Transmembrane helix</keyword>
<evidence type="ECO:0000313" key="3">
    <source>
        <dbReference type="EMBL" id="MDI6451988.1"/>
    </source>
</evidence>
<evidence type="ECO:0000259" key="2">
    <source>
        <dbReference type="Pfam" id="PF04892"/>
    </source>
</evidence>
<name>A0AAW6U1X9_9MOLU</name>
<dbReference type="Pfam" id="PF04892">
    <property type="entry name" value="VanZ"/>
    <property type="match status" value="1"/>
</dbReference>
<feature type="transmembrane region" description="Helical" evidence="1">
    <location>
        <begin position="56"/>
        <end position="78"/>
    </location>
</feature>
<dbReference type="EMBL" id="JASCXW010000001">
    <property type="protein sequence ID" value="MDI6451988.1"/>
    <property type="molecule type" value="Genomic_DNA"/>
</dbReference>
<dbReference type="Proteomes" id="UP001431532">
    <property type="component" value="Unassembled WGS sequence"/>
</dbReference>
<organism evidence="3 4">
    <name type="scientific">Peloplasma aerotolerans</name>
    <dbReference type="NCBI Taxonomy" id="3044389"/>
    <lineage>
        <taxon>Bacteria</taxon>
        <taxon>Bacillati</taxon>
        <taxon>Mycoplasmatota</taxon>
        <taxon>Mollicutes</taxon>
        <taxon>Acholeplasmatales</taxon>
        <taxon>Acholeplasmataceae</taxon>
        <taxon>Peloplasma</taxon>
    </lineage>
</organism>
<proteinExistence type="predicted"/>
<keyword evidence="4" id="KW-1185">Reference proteome</keyword>